<dbReference type="KEGG" id="mis:MICPUN_56240"/>
<dbReference type="PROSITE" id="PS50082">
    <property type="entry name" value="WD_REPEATS_2"/>
    <property type="match status" value="3"/>
</dbReference>
<dbReference type="CDD" id="cd00200">
    <property type="entry name" value="WD40"/>
    <property type="match status" value="1"/>
</dbReference>
<dbReference type="SUPFAM" id="SSF50998">
    <property type="entry name" value="Quinoprotein alcohol dehydrogenase-like"/>
    <property type="match status" value="2"/>
</dbReference>
<dbReference type="RefSeq" id="XP_002499532.1">
    <property type="nucleotide sequence ID" value="XM_002499486.1"/>
</dbReference>
<feature type="domain" description="Anaphase-promoting complex subunit 4-like WD40" evidence="3">
    <location>
        <begin position="50"/>
        <end position="112"/>
    </location>
</feature>
<sequence>MPGQDPGLFRQTHLIASGAQNWISQPLVAHGKQFAYASTLAVYIYNNEDQQLQKITGYQSHTITAFAWNPRDSNLIAVATNDDHVNIFDVAKDESVKKLKMPKRSVVQLEWDPNNPQIIRCVADNTLCKLNLDKNMLEQLRFSPPAGHRITRMVRNARLLSMCAIGTDKGQVYLYNTDNGVHETVVTNYKEPIVDLDFDPKSEDYMLVACASGQISMWCVQGAFNMDPKKKEIKPMVITEFSRQPAGLCACKFMPNMPGTFVTASDRHGVLRTWSVSNANPMNMIKLEQGKVHSLAPLQGVESGSKLSVSFKTGEVSIVDVRTRRTRWATAGGHTETVFDCVIAPSDPNKLISASFDGTVRCWDMRTKEQTACFYTGDAPSGRLGSDNEAHEAGRGALYTCAISCDGGTIAAAGFEGIVYFFDVESGKALKAHRVHSGAVHRIVAHPLEHGVFATAGLDARCCVVTRDGLRKALNHTMPIQGCSWDPFQPDIIACGGKDGTIEIWNVTNDDHQSIDTIRDKHTTKVYGVLYSPLVQGRLMSVSDDKTAKIFELTPDGRYTARMPVTLEGHESNVRGQAWHPEIPEICFTGSWDKTVRTWNSVTGQCLQVTKRHLADVYAIATHPARPFLAVTCSRDSTIRFWSTEECAPAAKIRAVLGKDATSCSIVGEEKNGDERKRLLGRAAGRDLAEKMAASSSDGERFGAAFAALSGEPLAEELWYLATIESTGVKDARGFGATGISVPHRSEVESLVGDAAARLEEARFVKTRGGDKKDVALRKAATLRLELGDFRAYCELMKEIGEWDAALSIAPAVSLEYWRRLAGERIKSMEKDEDADVERLVHLQLAAGKASDATSGLVRAGRDEEAFTVACTAAEGRFGPEIAEDAGGTPSPSPLKKLAPLGSGGGGGSPPKPAGPLSPPPAPGHHARMPSDGSGAGGPLDTLPHNLDGSLPAALKARNSLPSLGGGVGKLAPLPPIAGAGTLNKLRAVSAFGSLQTNGNGHASRDGDGGALPPTPAGAQGVVAAAKKFIAKGGVDEASTVRGAQAAARLLHGDAIGAASRYLSVGNTREAVRALIRGAQFEMATALMRTLPESSPGSKDAAHVLACERAVELGEWEIAAEAAGSIQNVTERSWRLLLVRARFAATESDPSIVERFDRMCDATRDAGGAWEGGCGGDTAESAVLHALVGETDRAASETVHAVNDELGRNGQWNAKALTRLLEALHVVSHGANALKPIDPVIRAEVTLQRCYLSALVLSSAGYTPAANALFHHARAALKHLNKGEARFGFPHAIAMISIHELSLMMGHHPTEAEEGLAEVAEAASVPMQLREIAARLHANLTATSDIPREEPALPAMESIVPPVGYNGAMDWKAPKMTMGDALRTARMWDAAGATDHAFFRTPH</sequence>
<dbReference type="Pfam" id="PF00400">
    <property type="entry name" value="WD40"/>
    <property type="match status" value="4"/>
</dbReference>
<evidence type="ECO:0000313" key="4">
    <source>
        <dbReference type="EMBL" id="ACO60790.1"/>
    </source>
</evidence>
<dbReference type="eggNOG" id="KOG0272">
    <property type="taxonomic scope" value="Eukaryota"/>
</dbReference>
<dbReference type="Proteomes" id="UP000002009">
    <property type="component" value="Chromosome 2"/>
</dbReference>
<dbReference type="PROSITE" id="PS50294">
    <property type="entry name" value="WD_REPEATS_REGION"/>
    <property type="match status" value="2"/>
</dbReference>
<gene>
    <name evidence="4" type="ORF">MICPUN_56240</name>
</gene>
<dbReference type="GeneID" id="8240727"/>
<feature type="repeat" description="WD" evidence="1">
    <location>
        <begin position="567"/>
        <end position="609"/>
    </location>
</feature>
<dbReference type="OMA" id="ICFTGSW"/>
<feature type="compositionally biased region" description="Pro residues" evidence="2">
    <location>
        <begin position="910"/>
        <end position="923"/>
    </location>
</feature>
<dbReference type="PANTHER" id="PTHR44464">
    <property type="entry name" value="WD REPEAT-CONTAINING PROTEIN 17"/>
    <property type="match status" value="1"/>
</dbReference>
<dbReference type="EMBL" id="CP001323">
    <property type="protein sequence ID" value="ACO60790.1"/>
    <property type="molecule type" value="Genomic_DNA"/>
</dbReference>
<proteinExistence type="predicted"/>
<dbReference type="PANTHER" id="PTHR44464:SF1">
    <property type="entry name" value="WD REPEAT-CONTAINING PROTEIN 17"/>
    <property type="match status" value="1"/>
</dbReference>
<dbReference type="Pfam" id="PF12894">
    <property type="entry name" value="ANAPC4_WD40"/>
    <property type="match status" value="1"/>
</dbReference>
<evidence type="ECO:0000256" key="1">
    <source>
        <dbReference type="PROSITE-ProRule" id="PRU00221"/>
    </source>
</evidence>
<reference evidence="4 5" key="1">
    <citation type="journal article" date="2009" name="Science">
        <title>Green evolution and dynamic adaptations revealed by genomes of the marine picoeukaryotes Micromonas.</title>
        <authorList>
            <person name="Worden A.Z."/>
            <person name="Lee J.H."/>
            <person name="Mock T."/>
            <person name="Rouze P."/>
            <person name="Simmons M.P."/>
            <person name="Aerts A.L."/>
            <person name="Allen A.E."/>
            <person name="Cuvelier M.L."/>
            <person name="Derelle E."/>
            <person name="Everett M.V."/>
            <person name="Foulon E."/>
            <person name="Grimwood J."/>
            <person name="Gundlach H."/>
            <person name="Henrissat B."/>
            <person name="Napoli C."/>
            <person name="McDonald S.M."/>
            <person name="Parker M.S."/>
            <person name="Rombauts S."/>
            <person name="Salamov A."/>
            <person name="Von Dassow P."/>
            <person name="Badger J.H."/>
            <person name="Coutinho P.M."/>
            <person name="Demir E."/>
            <person name="Dubchak I."/>
            <person name="Gentemann C."/>
            <person name="Eikrem W."/>
            <person name="Gready J.E."/>
            <person name="John U."/>
            <person name="Lanier W."/>
            <person name="Lindquist E.A."/>
            <person name="Lucas S."/>
            <person name="Mayer K.F."/>
            <person name="Moreau H."/>
            <person name="Not F."/>
            <person name="Otillar R."/>
            <person name="Panaud O."/>
            <person name="Pangilinan J."/>
            <person name="Paulsen I."/>
            <person name="Piegu B."/>
            <person name="Poliakov A."/>
            <person name="Robbens S."/>
            <person name="Schmutz J."/>
            <person name="Toulza E."/>
            <person name="Wyss T."/>
            <person name="Zelensky A."/>
            <person name="Zhou K."/>
            <person name="Armbrust E.V."/>
            <person name="Bhattacharya D."/>
            <person name="Goodenough U.W."/>
            <person name="Van de Peer Y."/>
            <person name="Grigoriev I.V."/>
        </authorList>
    </citation>
    <scope>NUCLEOTIDE SEQUENCE [LARGE SCALE GENOMIC DNA]</scope>
    <source>
        <strain evidence="5">RCC299 / NOUM17</strain>
    </source>
</reference>
<dbReference type="OrthoDB" id="568089at2759"/>
<evidence type="ECO:0000256" key="2">
    <source>
        <dbReference type="SAM" id="MobiDB-lite"/>
    </source>
</evidence>
<evidence type="ECO:0000259" key="3">
    <source>
        <dbReference type="Pfam" id="PF12894"/>
    </source>
</evidence>
<dbReference type="InterPro" id="IPR001680">
    <property type="entry name" value="WD40_rpt"/>
</dbReference>
<evidence type="ECO:0000313" key="5">
    <source>
        <dbReference type="Proteomes" id="UP000002009"/>
    </source>
</evidence>
<feature type="region of interest" description="Disordered" evidence="2">
    <location>
        <begin position="880"/>
        <end position="947"/>
    </location>
</feature>
<dbReference type="STRING" id="296587.C1E0C0"/>
<protein>
    <recommendedName>
        <fullName evidence="3">Anaphase-promoting complex subunit 4-like WD40 domain-containing protein</fullName>
    </recommendedName>
</protein>
<dbReference type="InParanoid" id="C1E0C0"/>
<organism evidence="4 5">
    <name type="scientific">Micromonas commoda (strain RCC299 / NOUM17 / CCMP2709)</name>
    <name type="common">Picoplanktonic green alga</name>
    <dbReference type="NCBI Taxonomy" id="296587"/>
    <lineage>
        <taxon>Eukaryota</taxon>
        <taxon>Viridiplantae</taxon>
        <taxon>Chlorophyta</taxon>
        <taxon>Mamiellophyceae</taxon>
        <taxon>Mamiellales</taxon>
        <taxon>Mamiellaceae</taxon>
        <taxon>Micromonas</taxon>
    </lineage>
</organism>
<feature type="repeat" description="WD" evidence="1">
    <location>
        <begin position="331"/>
        <end position="373"/>
    </location>
</feature>
<keyword evidence="5" id="KW-1185">Reference proteome</keyword>
<keyword evidence="1" id="KW-0853">WD repeat</keyword>
<dbReference type="InterPro" id="IPR011047">
    <property type="entry name" value="Quinoprotein_ADH-like_sf"/>
</dbReference>
<dbReference type="InterPro" id="IPR024977">
    <property type="entry name" value="Apc4-like_WD40_dom"/>
</dbReference>
<dbReference type="Gene3D" id="2.130.10.10">
    <property type="entry name" value="YVTN repeat-like/Quinoprotein amine dehydrogenase"/>
    <property type="match status" value="3"/>
</dbReference>
<accession>C1E0C0</accession>
<feature type="repeat" description="WD" evidence="1">
    <location>
        <begin position="473"/>
        <end position="515"/>
    </location>
</feature>
<dbReference type="SMART" id="SM00320">
    <property type="entry name" value="WD40"/>
    <property type="match status" value="11"/>
</dbReference>
<dbReference type="InterPro" id="IPR015943">
    <property type="entry name" value="WD40/YVTN_repeat-like_dom_sf"/>
</dbReference>
<name>C1E0C0_MICCC</name>